<reference evidence="3" key="3">
    <citation type="submission" date="2015-02" db="EMBL/GenBank/DDBJ databases">
        <title>Genome analysis of three genomes within the thermophilic hydrogenogenic bacterial species Caldanaerobacter subterraneus.</title>
        <authorList>
            <person name="Sant'Anna F.H."/>
            <person name="Lebedinsky A."/>
            <person name="Sokolova T."/>
            <person name="Robb F.T."/>
            <person name="Gonzalez J.M."/>
        </authorList>
    </citation>
    <scope>NUCLEOTIDE SEQUENCE [LARGE SCALE GENOMIC DNA]</scope>
    <source>
        <strain evidence="3">DSM 12653</strain>
    </source>
</reference>
<gene>
    <name evidence="2" type="ORF">CDSM653_02110</name>
</gene>
<feature type="transmembrane region" description="Helical" evidence="1">
    <location>
        <begin position="6"/>
        <end position="28"/>
    </location>
</feature>
<keyword evidence="1" id="KW-0472">Membrane</keyword>
<name>A0A0F5PKE0_9THEO</name>
<reference evidence="2 3" key="2">
    <citation type="journal article" date="2015" name="BMC Genomics">
        <title>Analysis of three genomes within the thermophilic bacterial species Caldanaerobacter subterraneus with a focus on carbon monoxide dehydrogenase evolution and hydrolase diversity.</title>
        <authorList>
            <person name="Sant'Anna F.H."/>
            <person name="Lebedinsky A.V."/>
            <person name="Sokolova T.G."/>
            <person name="Robb F.T."/>
            <person name="Gonzalez J.M."/>
        </authorList>
    </citation>
    <scope>NUCLEOTIDE SEQUENCE [LARGE SCALE GENOMIC DNA]</scope>
    <source>
        <strain evidence="2 3">DSM 12653</strain>
    </source>
</reference>
<accession>A0A0F5PKE0</accession>
<evidence type="ECO:0000313" key="3">
    <source>
        <dbReference type="Proteomes" id="UP000010146"/>
    </source>
</evidence>
<keyword evidence="1" id="KW-0812">Transmembrane</keyword>
<evidence type="ECO:0000256" key="1">
    <source>
        <dbReference type="SAM" id="Phobius"/>
    </source>
</evidence>
<protein>
    <submittedName>
        <fullName evidence="2">Uncharacterized protein</fullName>
    </submittedName>
</protein>
<comment type="caution">
    <text evidence="2">The sequence shown here is derived from an EMBL/GenBank/DDBJ whole genome shotgun (WGS) entry which is preliminary data.</text>
</comment>
<evidence type="ECO:0000313" key="2">
    <source>
        <dbReference type="EMBL" id="KKC28886.1"/>
    </source>
</evidence>
<keyword evidence="1" id="KW-1133">Transmembrane helix</keyword>
<organism evidence="2 3">
    <name type="scientific">Caldanaerobacter subterraneus subsp. pacificus DSM 12653</name>
    <dbReference type="NCBI Taxonomy" id="391606"/>
    <lineage>
        <taxon>Bacteria</taxon>
        <taxon>Bacillati</taxon>
        <taxon>Bacillota</taxon>
        <taxon>Clostridia</taxon>
        <taxon>Thermoanaerobacterales</taxon>
        <taxon>Thermoanaerobacteraceae</taxon>
        <taxon>Caldanaerobacter</taxon>
    </lineage>
</organism>
<dbReference type="Proteomes" id="UP000010146">
    <property type="component" value="Unassembled WGS sequence"/>
</dbReference>
<dbReference type="AlphaFoldDB" id="A0A0F5PKE0"/>
<dbReference type="RefSeq" id="WP_100525982.1">
    <property type="nucleotide sequence ID" value="NZ_ABXP02000114.1"/>
</dbReference>
<dbReference type="EMBL" id="ABXP02000114">
    <property type="protein sequence ID" value="KKC28886.1"/>
    <property type="molecule type" value="Genomic_DNA"/>
</dbReference>
<reference evidence="2 3" key="1">
    <citation type="submission" date="2008-07" db="EMBL/GenBank/DDBJ databases">
        <authorList>
            <person name="Gonzalez J."/>
            <person name="Sokolova T."/>
            <person name="Ferriera S."/>
            <person name="Johnson J."/>
            <person name="Kravitz S."/>
            <person name="Beeson K."/>
            <person name="Sutton G."/>
            <person name="Rogers Y.-H."/>
            <person name="Friedman R."/>
            <person name="Frazier M."/>
            <person name="Venter J.C."/>
        </authorList>
    </citation>
    <scope>NUCLEOTIDE SEQUENCE [LARGE SCALE GENOMIC DNA]</scope>
    <source>
        <strain evidence="2 3">DSM 12653</strain>
    </source>
</reference>
<proteinExistence type="predicted"/>
<sequence length="220" mass="26053">MVKKKMVLWSLFIILIFSIIFFVEYSFFLKQDKEEVMLIPDDSGKVEFNAGYLELSYDFSQVKILKKDDKIEIIDKLTGELLDAYGEEVKPLSEGKYQYTIYRERKGNFGILRLYTVFKVFEKEGKKEIVEILDKYWDIMSKSGWYIENQQAASMITPGDFPSKRIETVGRVTIARKNKNDGWIVRRIYDLGYVYWIEIPPFFRQEEPSPLSENFTIYIS</sequence>